<keyword evidence="5" id="KW-0067">ATP-binding</keyword>
<sequence>MTHIIGVVADDTTGANDIGIMFSKNGCTVKVVAYDEHLKLQNDANVVVVDTDSRLDSPALSYQKVYQATKALVELQCTRFFNKTCSVFRGNIGKEFDAMLDALDEEFAVIVLAFPKNGRKTVNGIHTVYGKQLEESEFAHDPVHPMKQSNLVSILQEQTDRVVSAIHLDVVRKGATALKAEIESQRAVANYCIVDAETQEDLTVIAEAVKDVKVLAGSSALAEELPKFVPTEPMISPLQSLDMNDPYGVLIVSGSLTPQTGEQTQLLIASGCPTVVVDSRHIYSPQDRQLEQDEAVKRVMERIVNGSDVLVMADNTPEIVQQTKQLGKEKGIDALTISKMVSALLADITVQIVEQCHLKKLVIAGGDTSGTITRKLGIKGNFILKEIATGVPSGLAFGRDMLIVLKSGSFGEADFLIQAAEHLKSLTHT</sequence>
<dbReference type="GO" id="GO:0005524">
    <property type="term" value="F:ATP binding"/>
    <property type="evidence" value="ECO:0007669"/>
    <property type="project" value="UniProtKB-KW"/>
</dbReference>
<organism evidence="9 10">
    <name type="scientific">Pullulanibacillus camelliae</name>
    <dbReference type="NCBI Taxonomy" id="1707096"/>
    <lineage>
        <taxon>Bacteria</taxon>
        <taxon>Bacillati</taxon>
        <taxon>Bacillota</taxon>
        <taxon>Bacilli</taxon>
        <taxon>Bacillales</taxon>
        <taxon>Sporolactobacillaceae</taxon>
        <taxon>Pullulanibacillus</taxon>
    </lineage>
</organism>
<evidence type="ECO:0000256" key="3">
    <source>
        <dbReference type="ARBA" id="ARBA00022741"/>
    </source>
</evidence>
<evidence type="ECO:0000256" key="1">
    <source>
        <dbReference type="ARBA" id="ARBA00005715"/>
    </source>
</evidence>
<dbReference type="InterPro" id="IPR042213">
    <property type="entry name" value="NBD_C_sf"/>
</dbReference>
<keyword evidence="3" id="KW-0547">Nucleotide-binding</keyword>
<dbReference type="InterPro" id="IPR031475">
    <property type="entry name" value="NBD_C"/>
</dbReference>
<keyword evidence="2" id="KW-0808">Transferase</keyword>
<evidence type="ECO:0000259" key="7">
    <source>
        <dbReference type="Pfam" id="PF07005"/>
    </source>
</evidence>
<evidence type="ECO:0000256" key="6">
    <source>
        <dbReference type="ARBA" id="ARBA00023277"/>
    </source>
</evidence>
<reference evidence="9" key="2">
    <citation type="submission" date="2020-09" db="EMBL/GenBank/DDBJ databases">
        <authorList>
            <person name="Sun Q."/>
            <person name="Zhou Y."/>
        </authorList>
    </citation>
    <scope>NUCLEOTIDE SEQUENCE</scope>
    <source>
        <strain evidence="9">CGMCC 1.15371</strain>
    </source>
</reference>
<dbReference type="AlphaFoldDB" id="A0A8J2W436"/>
<comment type="caution">
    <text evidence="9">The sequence shown here is derived from an EMBL/GenBank/DDBJ whole genome shotgun (WGS) entry which is preliminary data.</text>
</comment>
<evidence type="ECO:0000313" key="9">
    <source>
        <dbReference type="EMBL" id="GGE42241.1"/>
    </source>
</evidence>
<dbReference type="Pfam" id="PF07005">
    <property type="entry name" value="SBD_N"/>
    <property type="match status" value="1"/>
</dbReference>
<comment type="similarity">
    <text evidence="1">Belongs to the four-carbon acid sugar kinase family.</text>
</comment>
<keyword evidence="4 9" id="KW-0418">Kinase</keyword>
<evidence type="ECO:0000313" key="10">
    <source>
        <dbReference type="Proteomes" id="UP000628775"/>
    </source>
</evidence>
<name>A0A8J2W436_9BACL</name>
<dbReference type="Gene3D" id="3.40.980.20">
    <property type="entry name" value="Four-carbon acid sugar kinase, nucleotide binding domain"/>
    <property type="match status" value="1"/>
</dbReference>
<feature type="domain" description="Four-carbon acid sugar kinase N-terminal" evidence="7">
    <location>
        <begin position="5"/>
        <end position="225"/>
    </location>
</feature>
<keyword evidence="6" id="KW-0119">Carbohydrate metabolism</keyword>
<feature type="domain" description="Four-carbon acid sugar kinase nucleotide binding" evidence="8">
    <location>
        <begin position="250"/>
        <end position="416"/>
    </location>
</feature>
<protein>
    <submittedName>
        <fullName evidence="9">HPr kinase</fullName>
    </submittedName>
</protein>
<evidence type="ECO:0000256" key="5">
    <source>
        <dbReference type="ARBA" id="ARBA00022840"/>
    </source>
</evidence>
<dbReference type="InterPro" id="IPR037051">
    <property type="entry name" value="4-carb_acid_sugar_kinase_N_sf"/>
</dbReference>
<dbReference type="Gene3D" id="3.40.50.10840">
    <property type="entry name" value="Putative sugar-binding, N-terminal domain"/>
    <property type="match status" value="1"/>
</dbReference>
<proteinExistence type="inferred from homology"/>
<dbReference type="RefSeq" id="WP_188693394.1">
    <property type="nucleotide sequence ID" value="NZ_BMIR01000009.1"/>
</dbReference>
<evidence type="ECO:0000256" key="4">
    <source>
        <dbReference type="ARBA" id="ARBA00022777"/>
    </source>
</evidence>
<dbReference type="EMBL" id="BMIR01000009">
    <property type="protein sequence ID" value="GGE42241.1"/>
    <property type="molecule type" value="Genomic_DNA"/>
</dbReference>
<gene>
    <name evidence="9" type="ORF">GCM10011391_21300</name>
</gene>
<accession>A0A8J2W436</accession>
<evidence type="ECO:0000256" key="2">
    <source>
        <dbReference type="ARBA" id="ARBA00022679"/>
    </source>
</evidence>
<dbReference type="SUPFAM" id="SSF142764">
    <property type="entry name" value="YgbK-like"/>
    <property type="match status" value="1"/>
</dbReference>
<dbReference type="InterPro" id="IPR010737">
    <property type="entry name" value="4-carb_acid_sugar_kinase_N"/>
</dbReference>
<keyword evidence="10" id="KW-1185">Reference proteome</keyword>
<dbReference type="Pfam" id="PF17042">
    <property type="entry name" value="NBD_C"/>
    <property type="match status" value="1"/>
</dbReference>
<dbReference type="Proteomes" id="UP000628775">
    <property type="component" value="Unassembled WGS sequence"/>
</dbReference>
<dbReference type="GO" id="GO:0016301">
    <property type="term" value="F:kinase activity"/>
    <property type="evidence" value="ECO:0007669"/>
    <property type="project" value="UniProtKB-KW"/>
</dbReference>
<evidence type="ECO:0000259" key="8">
    <source>
        <dbReference type="Pfam" id="PF17042"/>
    </source>
</evidence>
<reference evidence="9" key="1">
    <citation type="journal article" date="2014" name="Int. J. Syst. Evol. Microbiol.">
        <title>Complete genome sequence of Corynebacterium casei LMG S-19264T (=DSM 44701T), isolated from a smear-ripened cheese.</title>
        <authorList>
            <consortium name="US DOE Joint Genome Institute (JGI-PGF)"/>
            <person name="Walter F."/>
            <person name="Albersmeier A."/>
            <person name="Kalinowski J."/>
            <person name="Ruckert C."/>
        </authorList>
    </citation>
    <scope>NUCLEOTIDE SEQUENCE</scope>
    <source>
        <strain evidence="9">CGMCC 1.15371</strain>
    </source>
</reference>